<dbReference type="EMBL" id="JAAOZC010000010">
    <property type="protein sequence ID" value="NIJ09322.1"/>
    <property type="molecule type" value="Genomic_DNA"/>
</dbReference>
<comment type="caution">
    <text evidence="1">The sequence shown here is derived from an EMBL/GenBank/DDBJ whole genome shotgun (WGS) entry which is preliminary data.</text>
</comment>
<evidence type="ECO:0000313" key="2">
    <source>
        <dbReference type="Proteomes" id="UP000727456"/>
    </source>
</evidence>
<keyword evidence="2" id="KW-1185">Reference proteome</keyword>
<dbReference type="RefSeq" id="WP_167074848.1">
    <property type="nucleotide sequence ID" value="NZ_JAAOZC010000010.1"/>
</dbReference>
<proteinExistence type="predicted"/>
<protein>
    <recommendedName>
        <fullName evidence="3">Swt1-like HEPN domain-containing protein</fullName>
    </recommendedName>
</protein>
<reference evidence="1 2" key="1">
    <citation type="submission" date="2020-03" db="EMBL/GenBank/DDBJ databases">
        <title>Genomic Encyclopedia of Type Strains, Phase III (KMG-III): the genomes of soil and plant-associated and newly described type strains.</title>
        <authorList>
            <person name="Whitman W."/>
        </authorList>
    </citation>
    <scope>NUCLEOTIDE SEQUENCE [LARGE SCALE GENOMIC DNA]</scope>
    <source>
        <strain evidence="1 2">CECT 8804</strain>
    </source>
</reference>
<name>A0ABX0TUX1_9SPHN</name>
<accession>A0ABX0TUX1</accession>
<gene>
    <name evidence="1" type="ORF">FHS31_002954</name>
</gene>
<dbReference type="Proteomes" id="UP000727456">
    <property type="component" value="Unassembled WGS sequence"/>
</dbReference>
<evidence type="ECO:0000313" key="1">
    <source>
        <dbReference type="EMBL" id="NIJ09322.1"/>
    </source>
</evidence>
<evidence type="ECO:0008006" key="3">
    <source>
        <dbReference type="Google" id="ProtNLM"/>
    </source>
</evidence>
<organism evidence="1 2">
    <name type="scientific">Sphingomonas vulcanisoli</name>
    <dbReference type="NCBI Taxonomy" id="1658060"/>
    <lineage>
        <taxon>Bacteria</taxon>
        <taxon>Pseudomonadati</taxon>
        <taxon>Pseudomonadota</taxon>
        <taxon>Alphaproteobacteria</taxon>
        <taxon>Sphingomonadales</taxon>
        <taxon>Sphingomonadaceae</taxon>
        <taxon>Sphingomonas</taxon>
    </lineage>
</organism>
<sequence length="499" mass="53664">MTNGSKSLRDMALGFTATDAFQSTIDRALEQERAFAKLTAAGMFGEDRHSRAVRGLDDSAIAAATKLAAAGIGGFDAPETISATMAKLAIGRHDPFERYGVAHSAIEAAIGKISAAAISPFDRAYDTAAKLALAASPTLKIQSEIEKAYASFSGLASHSRYSETLAGLGIERGAIGAFARSEHWASRIAAQPDFLSSLLGPDRAAQEQVAALKLAAAGISTASAELGRSAIMSRIDIDAALGLTSSKMSAYAGAIDVLGPDTLASRTAYEAVLGGFSAFDHVDSRHWRNPVERVRIYRDQAVDDGLLDADNAETIAILVDSGVVEGGRTRSGAVTAIVEAGPVRMRILATRPKLGAFGAIEAFENGLRAFVAAKLAPAHGAKWFVQRVPGDIVGRAKERRREAMRSGEAALDLIFYTDLGDLLTIIVRRDNWSEHFEAVFDRAEWLRVDLERLTAYRRPTMHSRPIEPPLLCEIVFIIRRLVGWMERDGIWDHGWDADA</sequence>